<evidence type="ECO:0000256" key="3">
    <source>
        <dbReference type="ARBA" id="ARBA00022475"/>
    </source>
</evidence>
<organism evidence="16 17">
    <name type="scientific">Cognatiyoonia koreensis</name>
    <dbReference type="NCBI Taxonomy" id="364200"/>
    <lineage>
        <taxon>Bacteria</taxon>
        <taxon>Pseudomonadati</taxon>
        <taxon>Pseudomonadota</taxon>
        <taxon>Alphaproteobacteria</taxon>
        <taxon>Rhodobacterales</taxon>
        <taxon>Paracoccaceae</taxon>
        <taxon>Cognatiyoonia</taxon>
    </lineage>
</organism>
<protein>
    <recommendedName>
        <fullName evidence="2">Parvulin-like PPIase</fullName>
    </recommendedName>
    <alternativeName>
        <fullName evidence="9">Peptidyl-prolyl cis-trans isomerase plp</fullName>
    </alternativeName>
    <alternativeName>
        <fullName evidence="12">Periplasmic chaperone PpiD</fullName>
    </alternativeName>
    <alternativeName>
        <fullName evidence="13">Periplasmic folding chaperone</fullName>
    </alternativeName>
    <alternativeName>
        <fullName evidence="10">Rotamase plp</fullName>
    </alternativeName>
</protein>
<proteinExistence type="inferred from homology"/>
<dbReference type="GO" id="GO:0003755">
    <property type="term" value="F:peptidyl-prolyl cis-trans isomerase activity"/>
    <property type="evidence" value="ECO:0007669"/>
    <property type="project" value="InterPro"/>
</dbReference>
<evidence type="ECO:0000256" key="2">
    <source>
        <dbReference type="ARBA" id="ARBA00018370"/>
    </source>
</evidence>
<dbReference type="Gene3D" id="1.10.4030.10">
    <property type="entry name" value="Porin chaperone SurA, peptide-binding domain"/>
    <property type="match status" value="1"/>
</dbReference>
<keyword evidence="16" id="KW-0413">Isomerase</keyword>
<comment type="subcellular location">
    <subcellularLocation>
        <location evidence="1">Cell inner membrane</location>
        <topology evidence="1">Single-pass type II membrane protein</topology>
        <orientation evidence="1">Periplasmic side</orientation>
    </subcellularLocation>
</comment>
<evidence type="ECO:0000256" key="13">
    <source>
        <dbReference type="ARBA" id="ARBA00042775"/>
    </source>
</evidence>
<keyword evidence="17" id="KW-1185">Reference proteome</keyword>
<dbReference type="Gene3D" id="3.10.50.40">
    <property type="match status" value="1"/>
</dbReference>
<dbReference type="OrthoDB" id="9768393at2"/>
<dbReference type="RefSeq" id="WP_089991659.1">
    <property type="nucleotide sequence ID" value="NZ_FOIZ01000001.1"/>
</dbReference>
<dbReference type="GO" id="GO:0005886">
    <property type="term" value="C:plasma membrane"/>
    <property type="evidence" value="ECO:0007669"/>
    <property type="project" value="UniProtKB-SubCell"/>
</dbReference>
<keyword evidence="5 14" id="KW-0812">Transmembrane</keyword>
<evidence type="ECO:0000256" key="4">
    <source>
        <dbReference type="ARBA" id="ARBA00022519"/>
    </source>
</evidence>
<dbReference type="InterPro" id="IPR027304">
    <property type="entry name" value="Trigger_fact/SurA_dom_sf"/>
</dbReference>
<evidence type="ECO:0000256" key="7">
    <source>
        <dbReference type="ARBA" id="ARBA00023136"/>
    </source>
</evidence>
<dbReference type="InterPro" id="IPR000297">
    <property type="entry name" value="PPIase_PpiC"/>
</dbReference>
<dbReference type="Pfam" id="PF13145">
    <property type="entry name" value="Rotamase_2"/>
    <property type="match status" value="1"/>
</dbReference>
<feature type="domain" description="PpiC" evidence="15">
    <location>
        <begin position="244"/>
        <end position="362"/>
    </location>
</feature>
<keyword evidence="8" id="KW-0143">Chaperone</keyword>
<evidence type="ECO:0000256" key="6">
    <source>
        <dbReference type="ARBA" id="ARBA00022989"/>
    </source>
</evidence>
<dbReference type="EMBL" id="FOIZ01000001">
    <property type="protein sequence ID" value="SEW14673.1"/>
    <property type="molecule type" value="Genomic_DNA"/>
</dbReference>
<evidence type="ECO:0000256" key="10">
    <source>
        <dbReference type="ARBA" id="ARBA00031484"/>
    </source>
</evidence>
<evidence type="ECO:0000256" key="1">
    <source>
        <dbReference type="ARBA" id="ARBA00004382"/>
    </source>
</evidence>
<evidence type="ECO:0000256" key="8">
    <source>
        <dbReference type="ARBA" id="ARBA00023186"/>
    </source>
</evidence>
<evidence type="ECO:0000256" key="11">
    <source>
        <dbReference type="ARBA" id="ARBA00038408"/>
    </source>
</evidence>
<evidence type="ECO:0000259" key="15">
    <source>
        <dbReference type="Pfam" id="PF13145"/>
    </source>
</evidence>
<keyword evidence="3" id="KW-1003">Cell membrane</keyword>
<accession>A0A1I0PK47</accession>
<keyword evidence="6 14" id="KW-1133">Transmembrane helix</keyword>
<reference evidence="16 17" key="1">
    <citation type="submission" date="2016-10" db="EMBL/GenBank/DDBJ databases">
        <authorList>
            <person name="de Groot N.N."/>
        </authorList>
    </citation>
    <scope>NUCLEOTIDE SEQUENCE [LARGE SCALE GENOMIC DNA]</scope>
    <source>
        <strain evidence="16 17">DSM 17925</strain>
    </source>
</reference>
<dbReference type="InterPro" id="IPR052029">
    <property type="entry name" value="PpiD_chaperone"/>
</dbReference>
<evidence type="ECO:0000256" key="9">
    <source>
        <dbReference type="ARBA" id="ARBA00030642"/>
    </source>
</evidence>
<gene>
    <name evidence="16" type="ORF">SAMN04488515_1273</name>
</gene>
<dbReference type="InterPro" id="IPR046357">
    <property type="entry name" value="PPIase_dom_sf"/>
</dbReference>
<comment type="similarity">
    <text evidence="11">Belongs to the PpiD chaperone family.</text>
</comment>
<sequence length="614" mass="66504">MAEKKQGNRYFVWIIMALLFVGLLGFGTGGLSGNLRSIGTVGEKEISIAQYQSALNQQIRAFEAQIQQPIPFQQAQQFGIDQQVRSQIVTERTLDNETSQLGISVGDDRVREEVLRIPAFRGLDGSFDREAYRSALQRSGQTEAMFETAIREEVARTLLQGAVVGGVPAPDAYADALVKFVSEQRTVTWAAVDSDDLSVPLPGPTADDLQTYYSENPEAFTAPERREITFAWMTPDMIQDGIVVSEDELRQAYDARADQYIRPERRLVERLVFSDAETANAAMTRIQAGEATFEDLVSEMGFSLSDTDLGDVSQDDLGAAGEAIFAAQPTDVVGPLDSEFGPAIFRMNAVLAAQETSFEDAAPDLQEELSADRARRQIETVAENINDLLAGGATLENLAETTDMELGTISFDENSSEGIAAYDSFRAVAATVTEGAFPELEQLEDGGIFALRLGSVTPPTVRPFDDVEDAVARAWNQQTERDAVLARAEELAASITADSNMNDAGLLAIAEPPLTRRSFVEGTPPSFMTEVFEMDTGEVKVIPSVNNVLIVRLESISQPSPDDPQTAAEREALGQSGAAGIAQDIFAAFADALQARTEVNIDQAAVNAVHASFQ</sequence>
<evidence type="ECO:0000313" key="16">
    <source>
        <dbReference type="EMBL" id="SEW14673.1"/>
    </source>
</evidence>
<dbReference type="STRING" id="364200.SAMN04488515_1273"/>
<dbReference type="SUPFAM" id="SSF109998">
    <property type="entry name" value="Triger factor/SurA peptide-binding domain-like"/>
    <property type="match status" value="1"/>
</dbReference>
<dbReference type="AlphaFoldDB" id="A0A1I0PK47"/>
<evidence type="ECO:0000313" key="17">
    <source>
        <dbReference type="Proteomes" id="UP000199167"/>
    </source>
</evidence>
<name>A0A1I0PK47_9RHOB</name>
<dbReference type="Pfam" id="PF13624">
    <property type="entry name" value="SurA_N_3"/>
    <property type="match status" value="1"/>
</dbReference>
<dbReference type="Proteomes" id="UP000199167">
    <property type="component" value="Unassembled WGS sequence"/>
</dbReference>
<keyword evidence="7 14" id="KW-0472">Membrane</keyword>
<evidence type="ECO:0000256" key="5">
    <source>
        <dbReference type="ARBA" id="ARBA00022692"/>
    </source>
</evidence>
<evidence type="ECO:0000256" key="12">
    <source>
        <dbReference type="ARBA" id="ARBA00040743"/>
    </source>
</evidence>
<dbReference type="SUPFAM" id="SSF54534">
    <property type="entry name" value="FKBP-like"/>
    <property type="match status" value="1"/>
</dbReference>
<dbReference type="PANTHER" id="PTHR47529">
    <property type="entry name" value="PEPTIDYL-PROLYL CIS-TRANS ISOMERASE D"/>
    <property type="match status" value="1"/>
</dbReference>
<dbReference type="PANTHER" id="PTHR47529:SF1">
    <property type="entry name" value="PERIPLASMIC CHAPERONE PPID"/>
    <property type="match status" value="1"/>
</dbReference>
<evidence type="ECO:0000256" key="14">
    <source>
        <dbReference type="SAM" id="Phobius"/>
    </source>
</evidence>
<keyword evidence="4" id="KW-0997">Cell inner membrane</keyword>
<feature type="transmembrane region" description="Helical" evidence="14">
    <location>
        <begin position="12"/>
        <end position="31"/>
    </location>
</feature>